<dbReference type="EMBL" id="LGRX02000097">
    <property type="protein sequence ID" value="KAK3289570.1"/>
    <property type="molecule type" value="Genomic_DNA"/>
</dbReference>
<dbReference type="AlphaFoldDB" id="A0AAE0H3Y5"/>
<name>A0AAE0H3Y5_9CHLO</name>
<gene>
    <name evidence="2" type="ORF">CYMTET_3007</name>
</gene>
<evidence type="ECO:0000313" key="2">
    <source>
        <dbReference type="EMBL" id="KAK3289570.1"/>
    </source>
</evidence>
<evidence type="ECO:0000313" key="3">
    <source>
        <dbReference type="Proteomes" id="UP001190700"/>
    </source>
</evidence>
<comment type="caution">
    <text evidence="2">The sequence shown here is derived from an EMBL/GenBank/DDBJ whole genome shotgun (WGS) entry which is preliminary data.</text>
</comment>
<feature type="compositionally biased region" description="Polar residues" evidence="1">
    <location>
        <begin position="1"/>
        <end position="12"/>
    </location>
</feature>
<accession>A0AAE0H3Y5</accession>
<dbReference type="Proteomes" id="UP001190700">
    <property type="component" value="Unassembled WGS sequence"/>
</dbReference>
<feature type="compositionally biased region" description="Pro residues" evidence="1">
    <location>
        <begin position="24"/>
        <end position="37"/>
    </location>
</feature>
<evidence type="ECO:0008006" key="4">
    <source>
        <dbReference type="Google" id="ProtNLM"/>
    </source>
</evidence>
<proteinExistence type="predicted"/>
<keyword evidence="3" id="KW-1185">Reference proteome</keyword>
<sequence>MLRCSTSSSIQTMPRRRDRYSRPEPTPRPAPTSPPGAPMKKPRREQVRAFSVRDETIRRCLDFKDQALCTMPSGVKKLLNEYIRRPKCPCCHLEIHADALQQNSESCMVLRCDRCSNVFCGFCLVFSHDPKGVCDHATSCPQNPRPPLLRLPEYVSLKEHFKRLTFCRVNEPSIYGEDFLKILVSNLPPEK</sequence>
<reference evidence="2 3" key="1">
    <citation type="journal article" date="2015" name="Genome Biol. Evol.">
        <title>Comparative Genomics of a Bacterivorous Green Alga Reveals Evolutionary Causalities and Consequences of Phago-Mixotrophic Mode of Nutrition.</title>
        <authorList>
            <person name="Burns J.A."/>
            <person name="Paasch A."/>
            <person name="Narechania A."/>
            <person name="Kim E."/>
        </authorList>
    </citation>
    <scope>NUCLEOTIDE SEQUENCE [LARGE SCALE GENOMIC DNA]</scope>
    <source>
        <strain evidence="2 3">PLY_AMNH</strain>
    </source>
</reference>
<evidence type="ECO:0000256" key="1">
    <source>
        <dbReference type="SAM" id="MobiDB-lite"/>
    </source>
</evidence>
<protein>
    <recommendedName>
        <fullName evidence="4">IBR domain-containing protein</fullName>
    </recommendedName>
</protein>
<organism evidence="2 3">
    <name type="scientific">Cymbomonas tetramitiformis</name>
    <dbReference type="NCBI Taxonomy" id="36881"/>
    <lineage>
        <taxon>Eukaryota</taxon>
        <taxon>Viridiplantae</taxon>
        <taxon>Chlorophyta</taxon>
        <taxon>Pyramimonadophyceae</taxon>
        <taxon>Pyramimonadales</taxon>
        <taxon>Pyramimonadaceae</taxon>
        <taxon>Cymbomonas</taxon>
    </lineage>
</organism>
<feature type="region of interest" description="Disordered" evidence="1">
    <location>
        <begin position="1"/>
        <end position="46"/>
    </location>
</feature>